<dbReference type="SUPFAM" id="SSF55874">
    <property type="entry name" value="ATPase domain of HSP90 chaperone/DNA topoisomerase II/histidine kinase"/>
    <property type="match status" value="1"/>
</dbReference>
<dbReference type="AlphaFoldDB" id="A0A2R8F2G5"/>
<dbReference type="PROSITE" id="PS50109">
    <property type="entry name" value="HIS_KIN"/>
    <property type="match status" value="1"/>
</dbReference>
<dbReference type="PANTHER" id="PTHR43719:SF28">
    <property type="entry name" value="PEROXIDE STRESS-ACTIVATED HISTIDINE KINASE MAK1-RELATED"/>
    <property type="match status" value="1"/>
</dbReference>
<protein>
    <recommendedName>
        <fullName evidence="2">histidine kinase</fullName>
        <ecNumber evidence="2">2.7.13.3</ecNumber>
    </recommendedName>
</protein>
<dbReference type="Gene3D" id="3.30.565.10">
    <property type="entry name" value="Histidine kinase-like ATPase, C-terminal domain"/>
    <property type="match status" value="1"/>
</dbReference>
<dbReference type="PANTHER" id="PTHR43719">
    <property type="entry name" value="TWO-COMPONENT HISTIDINE KINASE"/>
    <property type="match status" value="1"/>
</dbReference>
<dbReference type="Pfam" id="PF02518">
    <property type="entry name" value="HATPase_c"/>
    <property type="match status" value="1"/>
</dbReference>
<evidence type="ECO:0000313" key="6">
    <source>
        <dbReference type="Proteomes" id="UP000244889"/>
    </source>
</evidence>
<dbReference type="InterPro" id="IPR050956">
    <property type="entry name" value="2C_system_His_kinase"/>
</dbReference>
<evidence type="ECO:0000313" key="5">
    <source>
        <dbReference type="EMBL" id="SPM45404.1"/>
    </source>
</evidence>
<dbReference type="PRINTS" id="PR00344">
    <property type="entry name" value="BCTRLSENSOR"/>
</dbReference>
<keyword evidence="5" id="KW-0547">Nucleotide-binding</keyword>
<dbReference type="InterPro" id="IPR005467">
    <property type="entry name" value="His_kinase_dom"/>
</dbReference>
<reference evidence="6" key="1">
    <citation type="submission" date="2018-03" db="EMBL/GenBank/DDBJ databases">
        <authorList>
            <person name="Batty M. E."/>
            <person name="Batty M E."/>
        </authorList>
    </citation>
    <scope>NUCLEOTIDE SEQUENCE [LARGE SCALE GENOMIC DNA]</scope>
</reference>
<name>A0A2R8F2G5_ORITS</name>
<dbReference type="GO" id="GO:0004673">
    <property type="term" value="F:protein histidine kinase activity"/>
    <property type="evidence" value="ECO:0007669"/>
    <property type="project" value="UniProtKB-EC"/>
</dbReference>
<keyword evidence="3" id="KW-0597">Phosphoprotein</keyword>
<evidence type="ECO:0000256" key="2">
    <source>
        <dbReference type="ARBA" id="ARBA00012438"/>
    </source>
</evidence>
<evidence type="ECO:0000256" key="3">
    <source>
        <dbReference type="ARBA" id="ARBA00022553"/>
    </source>
</evidence>
<sequence length="176" mass="20159">MTNAIRFNSKGSKIGVQMILYPIPMNNKYRRLEVIVNDTGPGFSKSKVDQINKEFKDTYSEEASTLGFRMKLVRQFIQEMKGEIMLKSEENKGACFIFNVPLKLANTSITNSLSGPFNNLPIKDGGKMITYSTCYYKTPVSDFSQILLNKLILINQHTQDTVIRIKKRNNNFIKKM</sequence>
<accession>A0A2R8F2G5</accession>
<dbReference type="InterPro" id="IPR036890">
    <property type="entry name" value="HATPase_C_sf"/>
</dbReference>
<evidence type="ECO:0000256" key="1">
    <source>
        <dbReference type="ARBA" id="ARBA00000085"/>
    </source>
</evidence>
<dbReference type="InterPro" id="IPR003594">
    <property type="entry name" value="HATPase_dom"/>
</dbReference>
<proteinExistence type="predicted"/>
<comment type="catalytic activity">
    <reaction evidence="1">
        <text>ATP + protein L-histidine = ADP + protein N-phospho-L-histidine.</text>
        <dbReference type="EC" id="2.7.13.3"/>
    </reaction>
</comment>
<feature type="domain" description="Histidine kinase" evidence="4">
    <location>
        <begin position="1"/>
        <end position="104"/>
    </location>
</feature>
<dbReference type="GO" id="GO:0005524">
    <property type="term" value="F:ATP binding"/>
    <property type="evidence" value="ECO:0007669"/>
    <property type="project" value="UniProtKB-KW"/>
</dbReference>
<organism evidence="5 6">
    <name type="scientific">Orientia tsutsugamushi</name>
    <name type="common">Rickettsia tsutsugamushi</name>
    <dbReference type="NCBI Taxonomy" id="784"/>
    <lineage>
        <taxon>Bacteria</taxon>
        <taxon>Pseudomonadati</taxon>
        <taxon>Pseudomonadota</taxon>
        <taxon>Alphaproteobacteria</taxon>
        <taxon>Rickettsiales</taxon>
        <taxon>Rickettsiaceae</taxon>
        <taxon>Rickettsieae</taxon>
        <taxon>Orientia</taxon>
    </lineage>
</organism>
<dbReference type="EMBL" id="OOHR01000012">
    <property type="protein sequence ID" value="SPM45404.1"/>
    <property type="molecule type" value="Genomic_DNA"/>
</dbReference>
<evidence type="ECO:0000259" key="4">
    <source>
        <dbReference type="PROSITE" id="PS50109"/>
    </source>
</evidence>
<dbReference type="Proteomes" id="UP000244889">
    <property type="component" value="Unassembled WGS sequence"/>
</dbReference>
<dbReference type="EC" id="2.7.13.3" evidence="2"/>
<dbReference type="InterPro" id="IPR004358">
    <property type="entry name" value="Sig_transdc_His_kin-like_C"/>
</dbReference>
<keyword evidence="5" id="KW-0067">ATP-binding</keyword>
<gene>
    <name evidence="5" type="primary">mrp</name>
    <name evidence="5" type="ORF">FPW1038_00256</name>
</gene>